<keyword evidence="2" id="KW-1185">Reference proteome</keyword>
<dbReference type="NCBIfam" id="TIGR03587">
    <property type="entry name" value="Pse_Me-ase"/>
    <property type="match status" value="1"/>
</dbReference>
<proteinExistence type="predicted"/>
<dbReference type="AlphaFoldDB" id="H0HYQ7"/>
<dbReference type="OrthoDB" id="7184189at2"/>
<dbReference type="InterPro" id="IPR020027">
    <property type="entry name" value="Pseudamin_synth-assoc_MeTrfase"/>
</dbReference>
<organism evidence="1 2">
    <name type="scientific">Mesorhizobium alhagi CCNWXJ12-2</name>
    <dbReference type="NCBI Taxonomy" id="1107882"/>
    <lineage>
        <taxon>Bacteria</taxon>
        <taxon>Pseudomonadati</taxon>
        <taxon>Pseudomonadota</taxon>
        <taxon>Alphaproteobacteria</taxon>
        <taxon>Hyphomicrobiales</taxon>
        <taxon>Phyllobacteriaceae</taxon>
        <taxon>Allomesorhizobium</taxon>
    </lineage>
</organism>
<name>H0HYQ7_9HYPH</name>
<protein>
    <recommendedName>
        <fullName evidence="3">Pseudaminic acid biosynthesis-associated methylase</fullName>
    </recommendedName>
</protein>
<dbReference type="SUPFAM" id="SSF53335">
    <property type="entry name" value="S-adenosyl-L-methionine-dependent methyltransferases"/>
    <property type="match status" value="1"/>
</dbReference>
<sequence>MQETKRTPQEEFWAGEFGNHYIDRNKNSGLQSSKVAMFSRIVEHAPGVSSVLELGANIGLNIVALKCLLPAAQFHAVEINQVAFGQLSEIPNIRAELGSLLDKHTGQKVDLSFTCGVLIHVNPDRLVEAYARLYESSRRYVLVAEYYNQNPVELSYRGHTGKLFKRDFAGDLMQKYPDLKLIDYGFVYRNDPMFPLDDLTWFLMEKR</sequence>
<evidence type="ECO:0000313" key="1">
    <source>
        <dbReference type="EMBL" id="EHK54129.1"/>
    </source>
</evidence>
<dbReference type="Proteomes" id="UP000003250">
    <property type="component" value="Unassembled WGS sequence"/>
</dbReference>
<dbReference type="Gene3D" id="3.40.50.150">
    <property type="entry name" value="Vaccinia Virus protein VP39"/>
    <property type="match status" value="1"/>
</dbReference>
<dbReference type="InterPro" id="IPR029063">
    <property type="entry name" value="SAM-dependent_MTases_sf"/>
</dbReference>
<evidence type="ECO:0000313" key="2">
    <source>
        <dbReference type="Proteomes" id="UP000003250"/>
    </source>
</evidence>
<reference evidence="1 2" key="1">
    <citation type="journal article" date="2012" name="J. Bacteriol.">
        <title>Draft Genome Sequence of Mesorhizobium alhagi CCNWXJ12-2T, a Novel Salt-Resistant Species Isolated from the Desert of Northwestern China.</title>
        <authorList>
            <person name="Zhou M."/>
            <person name="Chen W."/>
            <person name="Chen H."/>
            <person name="Wei G."/>
        </authorList>
    </citation>
    <scope>NUCLEOTIDE SEQUENCE [LARGE SCALE GENOMIC DNA]</scope>
    <source>
        <strain evidence="1 2">CCNWXJ12-2</strain>
    </source>
</reference>
<gene>
    <name evidence="1" type="ORF">MAXJ12_26708</name>
</gene>
<accession>H0HYQ7</accession>
<dbReference type="RefSeq" id="WP_008838914.1">
    <property type="nucleotide sequence ID" value="NZ_AHAM01000226.1"/>
</dbReference>
<evidence type="ECO:0008006" key="3">
    <source>
        <dbReference type="Google" id="ProtNLM"/>
    </source>
</evidence>
<dbReference type="EMBL" id="AHAM01000226">
    <property type="protein sequence ID" value="EHK54129.1"/>
    <property type="molecule type" value="Genomic_DNA"/>
</dbReference>
<dbReference type="PATRIC" id="fig|1107882.3.peg.5181"/>